<keyword evidence="2" id="KW-0597">Phosphoprotein</keyword>
<evidence type="ECO:0000256" key="3">
    <source>
        <dbReference type="ARBA" id="ARBA00022664"/>
    </source>
</evidence>
<feature type="domain" description="RRM" evidence="9">
    <location>
        <begin position="17"/>
        <end position="95"/>
    </location>
</feature>
<keyword evidence="11" id="KW-1185">Reference proteome</keyword>
<organism evidence="10 11">
    <name type="scientific">Aphidius gifuensis</name>
    <name type="common">Parasitoid wasp</name>
    <dbReference type="NCBI Taxonomy" id="684658"/>
    <lineage>
        <taxon>Eukaryota</taxon>
        <taxon>Metazoa</taxon>
        <taxon>Ecdysozoa</taxon>
        <taxon>Arthropoda</taxon>
        <taxon>Hexapoda</taxon>
        <taxon>Insecta</taxon>
        <taxon>Pterygota</taxon>
        <taxon>Neoptera</taxon>
        <taxon>Endopterygota</taxon>
        <taxon>Hymenoptera</taxon>
        <taxon>Apocrita</taxon>
        <taxon>Ichneumonoidea</taxon>
        <taxon>Braconidae</taxon>
        <taxon>Aphidiinae</taxon>
        <taxon>Aphidius</taxon>
    </lineage>
</organism>
<dbReference type="Proteomes" id="UP000639338">
    <property type="component" value="Unassembled WGS sequence"/>
</dbReference>
<dbReference type="CDD" id="cd12671">
    <property type="entry name" value="RRM_CSTF2_CSTF2T"/>
    <property type="match status" value="1"/>
</dbReference>
<dbReference type="Gene3D" id="3.30.70.330">
    <property type="match status" value="1"/>
</dbReference>
<keyword evidence="3" id="KW-0507">mRNA processing</keyword>
<evidence type="ECO:0000313" key="11">
    <source>
        <dbReference type="Proteomes" id="UP000639338"/>
    </source>
</evidence>
<evidence type="ECO:0000256" key="6">
    <source>
        <dbReference type="ARBA" id="ARBA00023242"/>
    </source>
</evidence>
<evidence type="ECO:0000256" key="8">
    <source>
        <dbReference type="SAM" id="MobiDB-lite"/>
    </source>
</evidence>
<evidence type="ECO:0000256" key="2">
    <source>
        <dbReference type="ARBA" id="ARBA00022553"/>
    </source>
</evidence>
<dbReference type="Gene3D" id="1.10.20.70">
    <property type="entry name" value="Transcription termination and cleavage factor, C-terminal domain"/>
    <property type="match status" value="1"/>
</dbReference>
<dbReference type="GO" id="GO:0005847">
    <property type="term" value="C:mRNA cleavage and polyadenylation specificity factor complex"/>
    <property type="evidence" value="ECO:0007669"/>
    <property type="project" value="TreeGrafter"/>
</dbReference>
<evidence type="ECO:0000256" key="4">
    <source>
        <dbReference type="ARBA" id="ARBA00022737"/>
    </source>
</evidence>
<dbReference type="FunFam" id="1.25.40.630:FF:000001">
    <property type="entry name" value="Cleavage stimulation factor subunit 2"/>
    <property type="match status" value="1"/>
</dbReference>
<proteinExistence type="predicted"/>
<comment type="subcellular location">
    <subcellularLocation>
        <location evidence="1">Nucleus</location>
    </subcellularLocation>
</comment>
<dbReference type="InterPro" id="IPR035979">
    <property type="entry name" value="RBD_domain_sf"/>
</dbReference>
<dbReference type="PANTHER" id="PTHR45735:SF2">
    <property type="entry name" value="CLEAVAGE STIMULATION FACTOR SUBUNIT 2"/>
    <property type="match status" value="1"/>
</dbReference>
<evidence type="ECO:0000313" key="10">
    <source>
        <dbReference type="EMBL" id="KAF7995662.1"/>
    </source>
</evidence>
<dbReference type="FunFam" id="1.10.20.70:FF:000001">
    <property type="entry name" value="Cleavage stimulation factor subunit 2"/>
    <property type="match status" value="1"/>
</dbReference>
<evidence type="ECO:0000256" key="7">
    <source>
        <dbReference type="PROSITE-ProRule" id="PRU00176"/>
    </source>
</evidence>
<name>A0A834Y2Q9_APHGI</name>
<dbReference type="Pfam" id="PF14304">
    <property type="entry name" value="CSTF_C"/>
    <property type="match status" value="1"/>
</dbReference>
<dbReference type="PANTHER" id="PTHR45735">
    <property type="entry name" value="CLEAVAGE STIMULATION FACTOR SUBUNIT 2"/>
    <property type="match status" value="1"/>
</dbReference>
<dbReference type="GO" id="GO:0031124">
    <property type="term" value="P:mRNA 3'-end processing"/>
    <property type="evidence" value="ECO:0007669"/>
    <property type="project" value="InterPro"/>
</dbReference>
<evidence type="ECO:0000256" key="1">
    <source>
        <dbReference type="ARBA" id="ARBA00004123"/>
    </source>
</evidence>
<comment type="caution">
    <text evidence="10">The sequence shown here is derived from an EMBL/GenBank/DDBJ whole genome shotgun (WGS) entry which is preliminary data.</text>
</comment>
<dbReference type="EMBL" id="JACMRX010000002">
    <property type="protein sequence ID" value="KAF7995662.1"/>
    <property type="molecule type" value="Genomic_DNA"/>
</dbReference>
<dbReference type="InterPro" id="IPR012677">
    <property type="entry name" value="Nucleotide-bd_a/b_plait_sf"/>
</dbReference>
<feature type="compositionally biased region" description="Basic and acidic residues" evidence="8">
    <location>
        <begin position="301"/>
        <end position="321"/>
    </location>
</feature>
<keyword evidence="5 7" id="KW-0694">RNA-binding</keyword>
<keyword evidence="6" id="KW-0539">Nucleus</keyword>
<dbReference type="SMART" id="SM00360">
    <property type="entry name" value="RRM"/>
    <property type="match status" value="1"/>
</dbReference>
<accession>A0A834Y2Q9</accession>
<reference evidence="10 11" key="1">
    <citation type="submission" date="2020-08" db="EMBL/GenBank/DDBJ databases">
        <title>Aphidius gifuensis genome sequencing and assembly.</title>
        <authorList>
            <person name="Du Z."/>
        </authorList>
    </citation>
    <scope>NUCLEOTIDE SEQUENCE [LARGE SCALE GENOMIC DNA]</scope>
    <source>
        <strain evidence="10">YNYX2018</strain>
        <tissue evidence="10">Adults</tissue>
    </source>
</reference>
<dbReference type="GO" id="GO:0003729">
    <property type="term" value="F:mRNA binding"/>
    <property type="evidence" value="ECO:0007669"/>
    <property type="project" value="TreeGrafter"/>
</dbReference>
<dbReference type="PROSITE" id="PS50102">
    <property type="entry name" value="RRM"/>
    <property type="match status" value="1"/>
</dbReference>
<sequence length="432" mass="47532">MNDSPITDQNLMDKSMRSVFVGNIPYEATEENLKDIFSEVGPVLSFKLVYDRETGKPKGYGFCEYKDTQTAHSAMRNLNGYEIGGRTLRVDNACTEKSRMEMQSLLQGQNTENPYGEAVQSDKAPEAISKAVASLPPEQMFELMKQMKLCVQNNPNEARQMLLQNPQLAYALLQAQVVMRIVDPHTAVTMLQKANPIPPLLLPNDKSSTLHNIPPPRIEEPWATINRPPPVINPPAPIFAGQDVDLRTLDRQMDPRLARMDQDLRTQPVIQPAPVVPPVIPPVVDNRAAFSLPDNAFCRDPRADRFGRDPRDPRMPVDPRMNKINPTPVTTVPPPVPRPVAAPVVAPIVPNTMTSATPPSGLSSIASSTATSRLMAGMSPAGNIPSGASDQEKAALIMQVLQLSDEQIAMLPPEQRQSILVLKEQIAKSTQR</sequence>
<dbReference type="InterPro" id="IPR026896">
    <property type="entry name" value="CSTF_C"/>
</dbReference>
<keyword evidence="4" id="KW-0677">Repeat</keyword>
<dbReference type="AlphaFoldDB" id="A0A834Y2Q9"/>
<dbReference type="Pfam" id="PF00076">
    <property type="entry name" value="RRM_1"/>
    <property type="match status" value="1"/>
</dbReference>
<gene>
    <name evidence="10" type="ORF">HCN44_006769</name>
</gene>
<evidence type="ECO:0000259" key="9">
    <source>
        <dbReference type="PROSITE" id="PS50102"/>
    </source>
</evidence>
<dbReference type="OrthoDB" id="272703at2759"/>
<dbReference type="FunFam" id="3.30.70.330:FF:000061">
    <property type="entry name" value="cleavage stimulation factor subunit 2 isoform X1"/>
    <property type="match status" value="1"/>
</dbReference>
<protein>
    <recommendedName>
        <fullName evidence="9">RRM domain-containing protein</fullName>
    </recommendedName>
</protein>
<dbReference type="Pfam" id="PF14327">
    <property type="entry name" value="CSTF2_hinge"/>
    <property type="match status" value="1"/>
</dbReference>
<dbReference type="SUPFAM" id="SSF54928">
    <property type="entry name" value="RNA-binding domain, RBD"/>
    <property type="match status" value="1"/>
</dbReference>
<feature type="region of interest" description="Disordered" evidence="8">
    <location>
        <begin position="301"/>
        <end position="335"/>
    </location>
</feature>
<dbReference type="Gene3D" id="1.25.40.630">
    <property type="match status" value="1"/>
</dbReference>
<evidence type="ECO:0000256" key="5">
    <source>
        <dbReference type="ARBA" id="ARBA00022884"/>
    </source>
</evidence>
<dbReference type="InterPro" id="IPR000504">
    <property type="entry name" value="RRM_dom"/>
</dbReference>
<dbReference type="InterPro" id="IPR025742">
    <property type="entry name" value="CSTF2_hinge"/>
</dbReference>
<dbReference type="InterPro" id="IPR038192">
    <property type="entry name" value="CSTF_C_sf"/>
</dbReference>